<dbReference type="OrthoDB" id="8373906at2"/>
<sequence length="165" mass="18326">MTAAAREVLEDCRGAIDGLVDGIQGRDWRRQWILSIVLLRAIGHVLDKVDGSRSSAARAAIDKWWAGVKQARPSIFWDFIEEERNSVLKQYQSNAGQGVTVRLSGMQMGANGAPSKVDPPMPAIYHYVLNDGPFKGRDHRDVLRKALAWWEQQLATVDEAIQGSA</sequence>
<proteinExistence type="predicted"/>
<dbReference type="KEGG" id="rhf:EUB48_20335"/>
<dbReference type="RefSeq" id="WP_142820877.1">
    <property type="nucleotide sequence ID" value="NZ_CP035503.1"/>
</dbReference>
<protein>
    <submittedName>
        <fullName evidence="1">Uncharacterized protein</fullName>
    </submittedName>
</protein>
<name>A0A515DG83_9BURK</name>
<organism evidence="1 2">
    <name type="scientific">Rhodoferax sediminis</name>
    <dbReference type="NCBI Taxonomy" id="2509614"/>
    <lineage>
        <taxon>Bacteria</taxon>
        <taxon>Pseudomonadati</taxon>
        <taxon>Pseudomonadota</taxon>
        <taxon>Betaproteobacteria</taxon>
        <taxon>Burkholderiales</taxon>
        <taxon>Comamonadaceae</taxon>
        <taxon>Rhodoferax</taxon>
    </lineage>
</organism>
<gene>
    <name evidence="1" type="ORF">EUB48_20335</name>
</gene>
<evidence type="ECO:0000313" key="2">
    <source>
        <dbReference type="Proteomes" id="UP000316798"/>
    </source>
</evidence>
<dbReference type="EMBL" id="CP035503">
    <property type="protein sequence ID" value="QDL39408.1"/>
    <property type="molecule type" value="Genomic_DNA"/>
</dbReference>
<dbReference type="AlphaFoldDB" id="A0A515DG83"/>
<reference evidence="1 2" key="1">
    <citation type="submission" date="2019-01" db="EMBL/GenBank/DDBJ databases">
        <title>Genomic insights into a novel species Rhodoferax sp.</title>
        <authorList>
            <person name="Jin L."/>
        </authorList>
    </citation>
    <scope>NUCLEOTIDE SEQUENCE [LARGE SCALE GENOMIC DNA]</scope>
    <source>
        <strain evidence="1 2">CHu59-6-5</strain>
    </source>
</reference>
<accession>A0A515DG83</accession>
<keyword evidence="2" id="KW-1185">Reference proteome</keyword>
<evidence type="ECO:0000313" key="1">
    <source>
        <dbReference type="EMBL" id="QDL39408.1"/>
    </source>
</evidence>
<dbReference type="Proteomes" id="UP000316798">
    <property type="component" value="Chromosome"/>
</dbReference>